<dbReference type="SUPFAM" id="SSF54211">
    <property type="entry name" value="Ribosomal protein S5 domain 2-like"/>
    <property type="match status" value="1"/>
</dbReference>
<reference evidence="10 11" key="1">
    <citation type="submission" date="2022-08" db="EMBL/GenBank/DDBJ databases">
        <title>Reclassification of Massilia species as members of the genera Telluria, Duganella, Pseudoduganella, Mokoshia gen. nov. and Zemynaea gen. nov. using orthogonal and non-orthogonal genome-based approaches.</title>
        <authorList>
            <person name="Bowman J.P."/>
        </authorList>
    </citation>
    <scope>NUCLEOTIDE SEQUENCE [LARGE SCALE GENOMIC DNA]</scope>
    <source>
        <strain evidence="10 11">LMG 28164</strain>
    </source>
</reference>
<comment type="subcellular location">
    <subcellularLocation>
        <location evidence="8">Cytoplasm</location>
    </subcellularLocation>
</comment>
<dbReference type="Gene3D" id="2.40.30.10">
    <property type="entry name" value="Translation factors"/>
    <property type="match status" value="1"/>
</dbReference>
<dbReference type="EMBL" id="JANUGX010000023">
    <property type="protein sequence ID" value="MCS0591143.1"/>
    <property type="molecule type" value="Genomic_DNA"/>
</dbReference>
<dbReference type="SUPFAM" id="SSF50447">
    <property type="entry name" value="Translation proteins"/>
    <property type="match status" value="1"/>
</dbReference>
<sequence>MARTTPIERYRNIGISAHIDAGKTTTTERILFYTGVNHKIGEVHDGAATMDWMEQEQERGITITSAATTCFWKGMANNFEPHRFNIIDTPGHVDFTIEVERSMRVLDGACMVYCAVGGVQPQSETVWRQANKYKVPRLAFVNKMDRTGANFFKVYEQMRARLKANPIPLQIPIGAEDNFKGVVDLVKMKAIFWDDASQGMKFDYRDVPAELVDQANEWREKLVETAAEANEDLMNKYLEEGELSEADIKTALRARTIAGEIVPMMCGTAFKNKGVQAMLDAVIEYLPSPVDIPPVGGTDEDDQPVTRKADDNEKFAALAFKIMTDPFVGQLIFFRVYSGVINSGDTVYNPIKGKKERVGRILQMHANQREEIKEVRAGDIAAAVGLKEATTGETLCDPSAPIILEKMVFPEPVIQQAVEPKTKADQEKMGLALNRLAQEDPSFRVRTDEESGQTIIGGMGELHLEIIVDRMKREFGVEATVGKPQVAYRETIRKGVTDVEGKFVKQSGGRGQYGHAVLSIEPQEPGKGFEFIDAIKGGVVPREYIPAVEKGVRETLTTGVLAGYPVVDVKVTLTFGSYHDVDSNENAFRMAGSMAFKEGCRRANPVILEPMMSVEVETPEDYAGTVMGDLSSRRGMVQGMDEIPGGGGKIIKAEVPLSEMFGYSTVLRSATQGRATYTMEFKHYAEAPKHVMDAIVTAKSK</sequence>
<dbReference type="CDD" id="cd01886">
    <property type="entry name" value="EF-G"/>
    <property type="match status" value="1"/>
</dbReference>
<dbReference type="Gene3D" id="3.30.70.870">
    <property type="entry name" value="Elongation Factor G (Translational Gtpase), domain 3"/>
    <property type="match status" value="1"/>
</dbReference>
<dbReference type="PROSITE" id="PS51722">
    <property type="entry name" value="G_TR_2"/>
    <property type="match status" value="1"/>
</dbReference>
<dbReference type="InterPro" id="IPR005517">
    <property type="entry name" value="Transl_elong_EFG/EF2_IV"/>
</dbReference>
<dbReference type="SMART" id="SM00889">
    <property type="entry name" value="EFG_IV"/>
    <property type="match status" value="1"/>
</dbReference>
<gene>
    <name evidence="8 10" type="primary">fusA</name>
    <name evidence="10" type="ORF">NX782_18305</name>
</gene>
<dbReference type="InterPro" id="IPR009000">
    <property type="entry name" value="Transl_B-barrel_sf"/>
</dbReference>
<evidence type="ECO:0000256" key="1">
    <source>
        <dbReference type="ARBA" id="ARBA00005870"/>
    </source>
</evidence>
<comment type="similarity">
    <text evidence="1 8">Belongs to the TRAFAC class translation factor GTPase superfamily. Classic translation factor GTPase family. EF-G/EF-2 subfamily.</text>
</comment>
<keyword evidence="5 8" id="KW-0648">Protein biosynthesis</keyword>
<keyword evidence="3 8" id="KW-0547">Nucleotide-binding</keyword>
<keyword evidence="11" id="KW-1185">Reference proteome</keyword>
<dbReference type="SUPFAM" id="SSF54980">
    <property type="entry name" value="EF-G C-terminal domain-like"/>
    <property type="match status" value="2"/>
</dbReference>
<dbReference type="NCBIfam" id="NF009381">
    <property type="entry name" value="PRK12740.1-5"/>
    <property type="match status" value="1"/>
</dbReference>
<dbReference type="NCBIfam" id="TIGR00231">
    <property type="entry name" value="small_GTP"/>
    <property type="match status" value="1"/>
</dbReference>
<accession>A0ABT2AAB1</accession>
<dbReference type="Gene3D" id="3.30.230.10">
    <property type="match status" value="1"/>
</dbReference>
<keyword evidence="6 8" id="KW-0342">GTP-binding</keyword>
<proteinExistence type="inferred from homology"/>
<feature type="binding site" evidence="8">
    <location>
        <begin position="17"/>
        <end position="24"/>
    </location>
    <ligand>
        <name>GTP</name>
        <dbReference type="ChEBI" id="CHEBI:37565"/>
    </ligand>
</feature>
<dbReference type="Pfam" id="PF00679">
    <property type="entry name" value="EFG_C"/>
    <property type="match status" value="1"/>
</dbReference>
<dbReference type="Gene3D" id="3.30.70.240">
    <property type="match status" value="1"/>
</dbReference>
<dbReference type="RefSeq" id="WP_258846913.1">
    <property type="nucleotide sequence ID" value="NZ_JANUGX010000023.1"/>
</dbReference>
<evidence type="ECO:0000256" key="2">
    <source>
        <dbReference type="ARBA" id="ARBA00017872"/>
    </source>
</evidence>
<evidence type="ECO:0000256" key="4">
    <source>
        <dbReference type="ARBA" id="ARBA00022768"/>
    </source>
</evidence>
<dbReference type="CDD" id="cd01434">
    <property type="entry name" value="EFG_mtEFG1_IV"/>
    <property type="match status" value="1"/>
</dbReference>
<evidence type="ECO:0000313" key="11">
    <source>
        <dbReference type="Proteomes" id="UP001205560"/>
    </source>
</evidence>
<dbReference type="CDD" id="cd16262">
    <property type="entry name" value="EFG_III"/>
    <property type="match status" value="1"/>
</dbReference>
<comment type="function">
    <text evidence="7 8">Catalyzes the GTP-dependent ribosomal translocation step during translation elongation. During this step, the ribosome changes from the pre-translocational (PRE) to the post-translocational (POST) state as the newly formed A-site-bound peptidyl-tRNA and P-site-bound deacylated tRNA move to the P and E sites, respectively. Catalyzes the coordinated movement of the two tRNA molecules, the mRNA and conformational changes in the ribosome.</text>
</comment>
<dbReference type="PROSITE" id="PS00301">
    <property type="entry name" value="G_TR_1"/>
    <property type="match status" value="1"/>
</dbReference>
<feature type="domain" description="Tr-type G" evidence="9">
    <location>
        <begin position="8"/>
        <end position="290"/>
    </location>
</feature>
<evidence type="ECO:0000256" key="3">
    <source>
        <dbReference type="ARBA" id="ARBA00022741"/>
    </source>
</evidence>
<dbReference type="InterPro" id="IPR047872">
    <property type="entry name" value="EFG_IV"/>
</dbReference>
<comment type="caution">
    <text evidence="10">The sequence shown here is derived from an EMBL/GenBank/DDBJ whole genome shotgun (WGS) entry which is preliminary data.</text>
</comment>
<evidence type="ECO:0000259" key="9">
    <source>
        <dbReference type="PROSITE" id="PS51722"/>
    </source>
</evidence>
<dbReference type="InterPro" id="IPR020568">
    <property type="entry name" value="Ribosomal_Su5_D2-typ_SF"/>
</dbReference>
<dbReference type="Gene3D" id="3.40.50.300">
    <property type="entry name" value="P-loop containing nucleotide triphosphate hydrolases"/>
    <property type="match status" value="1"/>
</dbReference>
<dbReference type="NCBIfam" id="NF009379">
    <property type="entry name" value="PRK12740.1-3"/>
    <property type="match status" value="1"/>
</dbReference>
<dbReference type="InterPro" id="IPR004540">
    <property type="entry name" value="Transl_elong_EFG/EF2"/>
</dbReference>
<dbReference type="CDD" id="cd03713">
    <property type="entry name" value="EFG_mtEFG_C"/>
    <property type="match status" value="1"/>
</dbReference>
<dbReference type="InterPro" id="IPR000795">
    <property type="entry name" value="T_Tr_GTP-bd_dom"/>
</dbReference>
<dbReference type="PRINTS" id="PR00315">
    <property type="entry name" value="ELONGATNFCT"/>
</dbReference>
<protein>
    <recommendedName>
        <fullName evidence="2 8">Elongation factor G</fullName>
        <shortName evidence="8">EF-G</shortName>
    </recommendedName>
</protein>
<dbReference type="InterPro" id="IPR014721">
    <property type="entry name" value="Ribsml_uS5_D2-typ_fold_subgr"/>
</dbReference>
<dbReference type="InterPro" id="IPR005225">
    <property type="entry name" value="Small_GTP-bd"/>
</dbReference>
<dbReference type="SUPFAM" id="SSF52540">
    <property type="entry name" value="P-loop containing nucleoside triphosphate hydrolases"/>
    <property type="match status" value="1"/>
</dbReference>
<dbReference type="Pfam" id="PF03144">
    <property type="entry name" value="GTP_EFTU_D2"/>
    <property type="match status" value="1"/>
</dbReference>
<dbReference type="GO" id="GO:0003746">
    <property type="term" value="F:translation elongation factor activity"/>
    <property type="evidence" value="ECO:0007669"/>
    <property type="project" value="UniProtKB-KW"/>
</dbReference>
<evidence type="ECO:0000256" key="6">
    <source>
        <dbReference type="ARBA" id="ARBA00023134"/>
    </source>
</evidence>
<dbReference type="Pfam" id="PF03764">
    <property type="entry name" value="EFG_IV"/>
    <property type="match status" value="1"/>
</dbReference>
<dbReference type="CDD" id="cd04088">
    <property type="entry name" value="EFG_mtEFG_II"/>
    <property type="match status" value="1"/>
</dbReference>
<dbReference type="PANTHER" id="PTHR43261">
    <property type="entry name" value="TRANSLATION ELONGATION FACTOR G-RELATED"/>
    <property type="match status" value="1"/>
</dbReference>
<dbReference type="InterPro" id="IPR004161">
    <property type="entry name" value="EFTu-like_2"/>
</dbReference>
<dbReference type="HAMAP" id="MF_00054_B">
    <property type="entry name" value="EF_G_EF_2_B"/>
    <property type="match status" value="1"/>
</dbReference>
<dbReference type="Proteomes" id="UP001205560">
    <property type="component" value="Unassembled WGS sequence"/>
</dbReference>
<dbReference type="NCBIfam" id="TIGR00484">
    <property type="entry name" value="EF-G"/>
    <property type="match status" value="1"/>
</dbReference>
<keyword evidence="4 8" id="KW-0251">Elongation factor</keyword>
<evidence type="ECO:0000256" key="5">
    <source>
        <dbReference type="ARBA" id="ARBA00022917"/>
    </source>
</evidence>
<feature type="binding site" evidence="8">
    <location>
        <begin position="142"/>
        <end position="145"/>
    </location>
    <ligand>
        <name>GTP</name>
        <dbReference type="ChEBI" id="CHEBI:37565"/>
    </ligand>
</feature>
<evidence type="ECO:0000256" key="7">
    <source>
        <dbReference type="ARBA" id="ARBA00024731"/>
    </source>
</evidence>
<dbReference type="InterPro" id="IPR031157">
    <property type="entry name" value="G_TR_CS"/>
</dbReference>
<evidence type="ECO:0000313" key="10">
    <source>
        <dbReference type="EMBL" id="MCS0591143.1"/>
    </source>
</evidence>
<keyword evidence="8" id="KW-0963">Cytoplasm</keyword>
<dbReference type="InterPro" id="IPR041095">
    <property type="entry name" value="EFG_II"/>
</dbReference>
<evidence type="ECO:0000256" key="8">
    <source>
        <dbReference type="HAMAP-Rule" id="MF_00054"/>
    </source>
</evidence>
<name>A0ABT2AAB1_9BURK</name>
<dbReference type="PANTHER" id="PTHR43261:SF1">
    <property type="entry name" value="RIBOSOME-RELEASING FACTOR 2, MITOCHONDRIAL"/>
    <property type="match status" value="1"/>
</dbReference>
<dbReference type="InterPro" id="IPR000640">
    <property type="entry name" value="EFG_V-like"/>
</dbReference>
<dbReference type="Pfam" id="PF00009">
    <property type="entry name" value="GTP_EFTU"/>
    <property type="match status" value="1"/>
</dbReference>
<feature type="binding site" evidence="8">
    <location>
        <begin position="88"/>
        <end position="92"/>
    </location>
    <ligand>
        <name>GTP</name>
        <dbReference type="ChEBI" id="CHEBI:37565"/>
    </ligand>
</feature>
<dbReference type="InterPro" id="IPR035649">
    <property type="entry name" value="EFG_V"/>
</dbReference>
<dbReference type="Pfam" id="PF14492">
    <property type="entry name" value="EFG_III"/>
    <property type="match status" value="1"/>
</dbReference>
<dbReference type="InterPro" id="IPR027417">
    <property type="entry name" value="P-loop_NTPase"/>
</dbReference>
<dbReference type="InterPro" id="IPR035647">
    <property type="entry name" value="EFG_III/V"/>
</dbReference>
<dbReference type="InterPro" id="IPR009022">
    <property type="entry name" value="EFG_III"/>
</dbReference>
<organism evidence="10 11">
    <name type="scientific">Massilia norwichensis</name>
    <dbReference type="NCBI Taxonomy" id="1442366"/>
    <lineage>
        <taxon>Bacteria</taxon>
        <taxon>Pseudomonadati</taxon>
        <taxon>Pseudomonadota</taxon>
        <taxon>Betaproteobacteria</taxon>
        <taxon>Burkholderiales</taxon>
        <taxon>Oxalobacteraceae</taxon>
        <taxon>Telluria group</taxon>
        <taxon>Massilia</taxon>
    </lineage>
</organism>
<dbReference type="SMART" id="SM00838">
    <property type="entry name" value="EFG_C"/>
    <property type="match status" value="1"/>
</dbReference>